<evidence type="ECO:0000256" key="4">
    <source>
        <dbReference type="ARBA" id="ARBA00022840"/>
    </source>
</evidence>
<sequence>MKNTLIEYAKTQAVPISFDGSKNPNKIPFMTVHKSKGLQAKAVFLLDVVEDLYGFPCEIENPDIFEPAILSRKRDRYEEERRLFYVAVTRAMNDLIIYTRKDSVSKFIHEIENKVTFYELNN</sequence>
<organism evidence="6">
    <name type="scientific">bioreactor metagenome</name>
    <dbReference type="NCBI Taxonomy" id="1076179"/>
    <lineage>
        <taxon>unclassified sequences</taxon>
        <taxon>metagenomes</taxon>
        <taxon>ecological metagenomes</taxon>
    </lineage>
</organism>
<keyword evidence="4" id="KW-0067">ATP-binding</keyword>
<proteinExistence type="predicted"/>
<dbReference type="GO" id="GO:0003677">
    <property type="term" value="F:DNA binding"/>
    <property type="evidence" value="ECO:0007669"/>
    <property type="project" value="InterPro"/>
</dbReference>
<dbReference type="InterPro" id="IPR014017">
    <property type="entry name" value="DNA_helicase_UvrD-like_C"/>
</dbReference>
<dbReference type="AlphaFoldDB" id="A0A644YX52"/>
<comment type="caution">
    <text evidence="6">The sequence shown here is derived from an EMBL/GenBank/DDBJ whole genome shotgun (WGS) entry which is preliminary data.</text>
</comment>
<dbReference type="PANTHER" id="PTHR11070:SF2">
    <property type="entry name" value="ATP-DEPENDENT DNA HELICASE SRS2"/>
    <property type="match status" value="1"/>
</dbReference>
<evidence type="ECO:0000259" key="5">
    <source>
        <dbReference type="Pfam" id="PF13361"/>
    </source>
</evidence>
<reference evidence="6" key="1">
    <citation type="submission" date="2019-08" db="EMBL/GenBank/DDBJ databases">
        <authorList>
            <person name="Kucharzyk K."/>
            <person name="Murdoch R.W."/>
            <person name="Higgins S."/>
            <person name="Loffler F."/>
        </authorList>
    </citation>
    <scope>NUCLEOTIDE SEQUENCE</scope>
</reference>
<accession>A0A644YX52</accession>
<dbReference type="GO" id="GO:0000725">
    <property type="term" value="P:recombinational repair"/>
    <property type="evidence" value="ECO:0007669"/>
    <property type="project" value="TreeGrafter"/>
</dbReference>
<feature type="domain" description="UvrD-like helicase C-terminal" evidence="5">
    <location>
        <begin position="21"/>
        <end position="99"/>
    </location>
</feature>
<dbReference type="GO" id="GO:0043138">
    <property type="term" value="F:3'-5' DNA helicase activity"/>
    <property type="evidence" value="ECO:0007669"/>
    <property type="project" value="TreeGrafter"/>
</dbReference>
<dbReference type="GO" id="GO:0016787">
    <property type="term" value="F:hydrolase activity"/>
    <property type="evidence" value="ECO:0007669"/>
    <property type="project" value="UniProtKB-KW"/>
</dbReference>
<dbReference type="Gene3D" id="3.40.50.300">
    <property type="entry name" value="P-loop containing nucleotide triphosphate hydrolases"/>
    <property type="match status" value="1"/>
</dbReference>
<evidence type="ECO:0000256" key="2">
    <source>
        <dbReference type="ARBA" id="ARBA00022801"/>
    </source>
</evidence>
<dbReference type="EC" id="3.6.4.12" evidence="6"/>
<keyword evidence="3 6" id="KW-0347">Helicase</keyword>
<dbReference type="InterPro" id="IPR000212">
    <property type="entry name" value="DNA_helicase_UvrD/REP"/>
</dbReference>
<dbReference type="Pfam" id="PF13361">
    <property type="entry name" value="UvrD_C"/>
    <property type="match status" value="1"/>
</dbReference>
<dbReference type="GO" id="GO:0005524">
    <property type="term" value="F:ATP binding"/>
    <property type="evidence" value="ECO:0007669"/>
    <property type="project" value="UniProtKB-KW"/>
</dbReference>
<evidence type="ECO:0000313" key="6">
    <source>
        <dbReference type="EMBL" id="MPM33052.1"/>
    </source>
</evidence>
<keyword evidence="1" id="KW-0547">Nucleotide-binding</keyword>
<keyword evidence="2 6" id="KW-0378">Hydrolase</keyword>
<evidence type="ECO:0000256" key="3">
    <source>
        <dbReference type="ARBA" id="ARBA00022806"/>
    </source>
</evidence>
<dbReference type="EMBL" id="VSSQ01006541">
    <property type="protein sequence ID" value="MPM33052.1"/>
    <property type="molecule type" value="Genomic_DNA"/>
</dbReference>
<gene>
    <name evidence="6" type="primary">rep_21</name>
    <name evidence="6" type="ORF">SDC9_79619</name>
</gene>
<dbReference type="PANTHER" id="PTHR11070">
    <property type="entry name" value="UVRD / RECB / PCRA DNA HELICASE FAMILY MEMBER"/>
    <property type="match status" value="1"/>
</dbReference>
<dbReference type="InterPro" id="IPR027417">
    <property type="entry name" value="P-loop_NTPase"/>
</dbReference>
<dbReference type="SUPFAM" id="SSF52540">
    <property type="entry name" value="P-loop containing nucleoside triphosphate hydrolases"/>
    <property type="match status" value="1"/>
</dbReference>
<protein>
    <submittedName>
        <fullName evidence="6">ATP-dependent DNA helicase Rep</fullName>
        <ecNumber evidence="6">3.6.4.12</ecNumber>
    </submittedName>
</protein>
<name>A0A644YX52_9ZZZZ</name>
<evidence type="ECO:0000256" key="1">
    <source>
        <dbReference type="ARBA" id="ARBA00022741"/>
    </source>
</evidence>